<evidence type="ECO:0000256" key="6">
    <source>
        <dbReference type="ARBA" id="ARBA00023102"/>
    </source>
</evidence>
<dbReference type="Proteomes" id="UP001172083">
    <property type="component" value="Unassembled WGS sequence"/>
</dbReference>
<dbReference type="EC" id="3.5.1.2" evidence="10"/>
<feature type="active site" evidence="10">
    <location>
        <position position="182"/>
    </location>
</feature>
<keyword evidence="6 10" id="KW-0368">Histidine biosynthesis</keyword>
<dbReference type="SUPFAM" id="SSF52317">
    <property type="entry name" value="Class I glutamine amidotransferase-like"/>
    <property type="match status" value="1"/>
</dbReference>
<gene>
    <name evidence="10 12" type="primary">hisH</name>
    <name evidence="12" type="ORF">QQ020_17500</name>
</gene>
<dbReference type="InterPro" id="IPR010139">
    <property type="entry name" value="Imidazole-glycPsynth_HisH"/>
</dbReference>
<organism evidence="12 13">
    <name type="scientific">Agaribacillus aureus</name>
    <dbReference type="NCBI Taxonomy" id="3051825"/>
    <lineage>
        <taxon>Bacteria</taxon>
        <taxon>Pseudomonadati</taxon>
        <taxon>Bacteroidota</taxon>
        <taxon>Cytophagia</taxon>
        <taxon>Cytophagales</taxon>
        <taxon>Splendidivirgaceae</taxon>
        <taxon>Agaribacillus</taxon>
    </lineage>
</organism>
<keyword evidence="7 10" id="KW-0456">Lyase</keyword>
<keyword evidence="4 10" id="KW-0378">Hydrolase</keyword>
<dbReference type="EMBL" id="JAUJEB010000004">
    <property type="protein sequence ID" value="MDN5213874.1"/>
    <property type="molecule type" value="Genomic_DNA"/>
</dbReference>
<dbReference type="HAMAP" id="MF_00278">
    <property type="entry name" value="HisH"/>
    <property type="match status" value="1"/>
</dbReference>
<reference evidence="12" key="1">
    <citation type="submission" date="2023-06" db="EMBL/GenBank/DDBJ databases">
        <title>Genomic of Agaribacillus aureum.</title>
        <authorList>
            <person name="Wang G."/>
        </authorList>
    </citation>
    <scope>NUCLEOTIDE SEQUENCE</scope>
    <source>
        <strain evidence="12">BMA12</strain>
    </source>
</reference>
<protein>
    <recommendedName>
        <fullName evidence="10">Imidazole glycerol phosphate synthase subunit HisH</fullName>
        <ecNumber evidence="10">4.3.2.10</ecNumber>
    </recommendedName>
    <alternativeName>
        <fullName evidence="10">IGP synthase glutaminase subunit</fullName>
        <ecNumber evidence="10">3.5.1.2</ecNumber>
    </alternativeName>
    <alternativeName>
        <fullName evidence="10">IGP synthase subunit HisH</fullName>
    </alternativeName>
    <alternativeName>
        <fullName evidence="10">ImGP synthase subunit HisH</fullName>
        <shortName evidence="10">IGPS subunit HisH</shortName>
    </alternativeName>
</protein>
<comment type="caution">
    <text evidence="12">The sequence shown here is derived from an EMBL/GenBank/DDBJ whole genome shotgun (WGS) entry which is preliminary data.</text>
</comment>
<evidence type="ECO:0000259" key="11">
    <source>
        <dbReference type="Pfam" id="PF00117"/>
    </source>
</evidence>
<dbReference type="GO" id="GO:0016829">
    <property type="term" value="F:lyase activity"/>
    <property type="evidence" value="ECO:0007669"/>
    <property type="project" value="UniProtKB-KW"/>
</dbReference>
<evidence type="ECO:0000256" key="5">
    <source>
        <dbReference type="ARBA" id="ARBA00022962"/>
    </source>
</evidence>
<evidence type="ECO:0000256" key="10">
    <source>
        <dbReference type="HAMAP-Rule" id="MF_00278"/>
    </source>
</evidence>
<evidence type="ECO:0000256" key="1">
    <source>
        <dbReference type="ARBA" id="ARBA00005091"/>
    </source>
</evidence>
<dbReference type="Gene3D" id="3.40.50.880">
    <property type="match status" value="1"/>
</dbReference>
<dbReference type="NCBIfam" id="TIGR01855">
    <property type="entry name" value="IMP_synth_hisH"/>
    <property type="match status" value="1"/>
</dbReference>
<comment type="catalytic activity">
    <reaction evidence="9 10">
        <text>L-glutamine + H2O = L-glutamate + NH4(+)</text>
        <dbReference type="Rhea" id="RHEA:15889"/>
        <dbReference type="ChEBI" id="CHEBI:15377"/>
        <dbReference type="ChEBI" id="CHEBI:28938"/>
        <dbReference type="ChEBI" id="CHEBI:29985"/>
        <dbReference type="ChEBI" id="CHEBI:58359"/>
        <dbReference type="EC" id="3.5.1.2"/>
    </reaction>
</comment>
<evidence type="ECO:0000256" key="8">
    <source>
        <dbReference type="ARBA" id="ARBA00047838"/>
    </source>
</evidence>
<comment type="pathway">
    <text evidence="1 10">Amino-acid biosynthesis; L-histidine biosynthesis; L-histidine from 5-phospho-alpha-D-ribose 1-diphosphate: step 5/9.</text>
</comment>
<dbReference type="InterPro" id="IPR017926">
    <property type="entry name" value="GATASE"/>
</dbReference>
<evidence type="ECO:0000313" key="13">
    <source>
        <dbReference type="Proteomes" id="UP001172083"/>
    </source>
</evidence>
<evidence type="ECO:0000256" key="4">
    <source>
        <dbReference type="ARBA" id="ARBA00022801"/>
    </source>
</evidence>
<dbReference type="InterPro" id="IPR029062">
    <property type="entry name" value="Class_I_gatase-like"/>
</dbReference>
<sequence length="200" mass="22315">MKVAVIRYNAGNVQSVVYALERLGVTPLWTDDHETIKSADKVIFPGQGEASTAMAYLRERGLDQLIVNLKQPVLGICIGLQLMCGHSEEGDTKCLGIFDLEVRKFVSRQSTTGNTKYKIPHMGWNRLENCEGKIFSGLNNPYVYYVHSFYADKGDDTVGTTDYILPFSGALHKDNFYAVQAHIEKSGTDGQKILTNFLEL</sequence>
<dbReference type="PROSITE" id="PS51273">
    <property type="entry name" value="GATASE_TYPE_1"/>
    <property type="match status" value="1"/>
</dbReference>
<dbReference type="PANTHER" id="PTHR42701:SF1">
    <property type="entry name" value="IMIDAZOLE GLYCEROL PHOSPHATE SYNTHASE SUBUNIT HISH"/>
    <property type="match status" value="1"/>
</dbReference>
<evidence type="ECO:0000256" key="9">
    <source>
        <dbReference type="ARBA" id="ARBA00049534"/>
    </source>
</evidence>
<keyword evidence="10" id="KW-0963">Cytoplasm</keyword>
<name>A0ABT8L7Y6_9BACT</name>
<feature type="active site" evidence="10">
    <location>
        <position position="184"/>
    </location>
</feature>
<dbReference type="CDD" id="cd01748">
    <property type="entry name" value="GATase1_IGP_Synthase"/>
    <property type="match status" value="1"/>
</dbReference>
<feature type="active site" description="Nucleophile" evidence="10">
    <location>
        <position position="77"/>
    </location>
</feature>
<comment type="subcellular location">
    <subcellularLocation>
        <location evidence="10">Cytoplasm</location>
    </subcellularLocation>
</comment>
<accession>A0ABT8L7Y6</accession>
<evidence type="ECO:0000313" key="12">
    <source>
        <dbReference type="EMBL" id="MDN5213874.1"/>
    </source>
</evidence>
<keyword evidence="5 10" id="KW-0315">Glutamine amidotransferase</keyword>
<evidence type="ECO:0000256" key="7">
    <source>
        <dbReference type="ARBA" id="ARBA00023239"/>
    </source>
</evidence>
<dbReference type="EC" id="4.3.2.10" evidence="10"/>
<dbReference type="PIRSF" id="PIRSF000495">
    <property type="entry name" value="Amidotransf_hisH"/>
    <property type="match status" value="1"/>
</dbReference>
<dbReference type="PANTHER" id="PTHR42701">
    <property type="entry name" value="IMIDAZOLE GLYCEROL PHOSPHATE SYNTHASE SUBUNIT HISH"/>
    <property type="match status" value="1"/>
</dbReference>
<keyword evidence="3 10" id="KW-0028">Amino-acid biosynthesis</keyword>
<comment type="function">
    <text evidence="10">IGPS catalyzes the conversion of PRFAR and glutamine to IGP, AICAR and glutamate. The HisH subunit catalyzes the hydrolysis of glutamine to glutamate and ammonia as part of the synthesis of IGP and AICAR. The resulting ammonia molecule is channeled to the active site of HisF.</text>
</comment>
<evidence type="ECO:0000256" key="2">
    <source>
        <dbReference type="ARBA" id="ARBA00011152"/>
    </source>
</evidence>
<comment type="catalytic activity">
    <reaction evidence="8 10">
        <text>5-[(5-phospho-1-deoxy-D-ribulos-1-ylimino)methylamino]-1-(5-phospho-beta-D-ribosyl)imidazole-4-carboxamide + L-glutamine = D-erythro-1-(imidazol-4-yl)glycerol 3-phosphate + 5-amino-1-(5-phospho-beta-D-ribosyl)imidazole-4-carboxamide + L-glutamate + H(+)</text>
        <dbReference type="Rhea" id="RHEA:24793"/>
        <dbReference type="ChEBI" id="CHEBI:15378"/>
        <dbReference type="ChEBI" id="CHEBI:29985"/>
        <dbReference type="ChEBI" id="CHEBI:58278"/>
        <dbReference type="ChEBI" id="CHEBI:58359"/>
        <dbReference type="ChEBI" id="CHEBI:58475"/>
        <dbReference type="ChEBI" id="CHEBI:58525"/>
        <dbReference type="EC" id="4.3.2.10"/>
    </reaction>
</comment>
<comment type="subunit">
    <text evidence="2 10">Heterodimer of HisH and HisF.</text>
</comment>
<keyword evidence="13" id="KW-1185">Reference proteome</keyword>
<feature type="domain" description="Glutamine amidotransferase" evidence="11">
    <location>
        <begin position="10"/>
        <end position="198"/>
    </location>
</feature>
<evidence type="ECO:0000256" key="3">
    <source>
        <dbReference type="ARBA" id="ARBA00022605"/>
    </source>
</evidence>
<proteinExistence type="inferred from homology"/>
<dbReference type="RefSeq" id="WP_346759213.1">
    <property type="nucleotide sequence ID" value="NZ_JAUJEB010000004.1"/>
</dbReference>
<dbReference type="Pfam" id="PF00117">
    <property type="entry name" value="GATase"/>
    <property type="match status" value="1"/>
</dbReference>